<dbReference type="EMBL" id="SLXQ01000003">
    <property type="protein sequence ID" value="TCP54253.1"/>
    <property type="molecule type" value="Genomic_DNA"/>
</dbReference>
<dbReference type="Pfam" id="PF13787">
    <property type="entry name" value="HXXEE"/>
    <property type="match status" value="1"/>
</dbReference>
<evidence type="ECO:0000313" key="2">
    <source>
        <dbReference type="EMBL" id="TCP54253.1"/>
    </source>
</evidence>
<keyword evidence="1" id="KW-0812">Transmembrane</keyword>
<feature type="transmembrane region" description="Helical" evidence="1">
    <location>
        <begin position="85"/>
        <end position="111"/>
    </location>
</feature>
<protein>
    <submittedName>
        <fullName evidence="2">Uncharacterized protein with HXXEE motif</fullName>
    </submittedName>
</protein>
<gene>
    <name evidence="2" type="ORF">EV191_103297</name>
</gene>
<evidence type="ECO:0000313" key="3">
    <source>
        <dbReference type="Proteomes" id="UP000294911"/>
    </source>
</evidence>
<feature type="transmembrane region" description="Helical" evidence="1">
    <location>
        <begin position="117"/>
        <end position="135"/>
    </location>
</feature>
<dbReference type="Proteomes" id="UP000294911">
    <property type="component" value="Unassembled WGS sequence"/>
</dbReference>
<organism evidence="2 3">
    <name type="scientific">Tamaricihabitans halophyticus</name>
    <dbReference type="NCBI Taxonomy" id="1262583"/>
    <lineage>
        <taxon>Bacteria</taxon>
        <taxon>Bacillati</taxon>
        <taxon>Actinomycetota</taxon>
        <taxon>Actinomycetes</taxon>
        <taxon>Pseudonocardiales</taxon>
        <taxon>Pseudonocardiaceae</taxon>
        <taxon>Tamaricihabitans</taxon>
    </lineage>
</organism>
<dbReference type="RefSeq" id="WP_165912923.1">
    <property type="nucleotide sequence ID" value="NZ_SLXQ01000003.1"/>
</dbReference>
<feature type="transmembrane region" description="Helical" evidence="1">
    <location>
        <begin position="147"/>
        <end position="166"/>
    </location>
</feature>
<proteinExistence type="predicted"/>
<keyword evidence="3" id="KW-1185">Reference proteome</keyword>
<evidence type="ECO:0000256" key="1">
    <source>
        <dbReference type="SAM" id="Phobius"/>
    </source>
</evidence>
<feature type="transmembrane region" description="Helical" evidence="1">
    <location>
        <begin position="59"/>
        <end position="78"/>
    </location>
</feature>
<keyword evidence="1" id="KW-0472">Membrane</keyword>
<accession>A0A4R2QW01</accession>
<comment type="caution">
    <text evidence="2">The sequence shown here is derived from an EMBL/GenBank/DDBJ whole genome shotgun (WGS) entry which is preliminary data.</text>
</comment>
<dbReference type="InterPro" id="IPR025671">
    <property type="entry name" value="HXXEE"/>
</dbReference>
<sequence length="167" mass="18176">MTSRALGLEGASSTASEQTLRAMPFLLPFVVYVLHTLEELPGFASWASTHFGPETTDTFAAYHIPLMLLVLLCSWRAMRTGHHGGWVVMATAFQWQFAVNAVFHLTSWIVLGDYAPGAVTGAVVAIPATVFYFTWLRRQSRASSTEIALAILIGTVIAALAIGFLFL</sequence>
<keyword evidence="1" id="KW-1133">Transmembrane helix</keyword>
<name>A0A4R2QW01_9PSEU</name>
<reference evidence="2 3" key="1">
    <citation type="submission" date="2019-03" db="EMBL/GenBank/DDBJ databases">
        <title>Genomic Encyclopedia of Type Strains, Phase IV (KMG-IV): sequencing the most valuable type-strain genomes for metagenomic binning, comparative biology and taxonomic classification.</title>
        <authorList>
            <person name="Goeker M."/>
        </authorList>
    </citation>
    <scope>NUCLEOTIDE SEQUENCE [LARGE SCALE GENOMIC DNA]</scope>
    <source>
        <strain evidence="2 3">DSM 45765</strain>
    </source>
</reference>
<dbReference type="AlphaFoldDB" id="A0A4R2QW01"/>